<evidence type="ECO:0000259" key="2">
    <source>
        <dbReference type="Pfam" id="PF12697"/>
    </source>
</evidence>
<evidence type="ECO:0000256" key="1">
    <source>
        <dbReference type="ARBA" id="ARBA00008645"/>
    </source>
</evidence>
<reference evidence="3" key="1">
    <citation type="journal article" date="2023" name="Plant Biotechnol. J.">
        <title>Chromosome-level wild Hevea brasiliensis genome provides new tools for genomic-assisted breeding and valuable loci to elevate rubber yield.</title>
        <authorList>
            <person name="Cheng H."/>
            <person name="Song X."/>
            <person name="Hu Y."/>
            <person name="Wu T."/>
            <person name="Yang Q."/>
            <person name="An Z."/>
            <person name="Feng S."/>
            <person name="Deng Z."/>
            <person name="Wu W."/>
            <person name="Zeng X."/>
            <person name="Tu M."/>
            <person name="Wang X."/>
            <person name="Huang H."/>
        </authorList>
    </citation>
    <scope>NUCLEOTIDE SEQUENCE</scope>
    <source>
        <strain evidence="3">MT/VB/25A 57/8</strain>
    </source>
</reference>
<dbReference type="InterPro" id="IPR029058">
    <property type="entry name" value="AB_hydrolase_fold"/>
</dbReference>
<name>A0ABQ9MWG0_HEVBR</name>
<protein>
    <recommendedName>
        <fullName evidence="2">AB hydrolase-1 domain-containing protein</fullName>
    </recommendedName>
</protein>
<accession>A0ABQ9MWG0</accession>
<feature type="domain" description="AB hydrolase-1" evidence="2">
    <location>
        <begin position="32"/>
        <end position="261"/>
    </location>
</feature>
<comment type="caution">
    <text evidence="3">The sequence shown here is derived from an EMBL/GenBank/DDBJ whole genome shotgun (WGS) entry which is preliminary data.</text>
</comment>
<proteinExistence type="inferred from homology"/>
<dbReference type="Pfam" id="PF12697">
    <property type="entry name" value="Abhydrolase_6"/>
    <property type="match status" value="1"/>
</dbReference>
<dbReference type="InterPro" id="IPR000073">
    <property type="entry name" value="AB_hydrolase_1"/>
</dbReference>
<evidence type="ECO:0000313" key="3">
    <source>
        <dbReference type="EMBL" id="KAJ9184637.1"/>
    </source>
</evidence>
<dbReference type="PANTHER" id="PTHR43039">
    <property type="entry name" value="ESTERASE-RELATED"/>
    <property type="match status" value="1"/>
</dbReference>
<keyword evidence="4" id="KW-1185">Reference proteome</keyword>
<comment type="similarity">
    <text evidence="1">Belongs to the AB hydrolase superfamily.</text>
</comment>
<dbReference type="EMBL" id="JARPOI010000003">
    <property type="protein sequence ID" value="KAJ9184637.1"/>
    <property type="molecule type" value="Genomic_DNA"/>
</dbReference>
<dbReference type="Proteomes" id="UP001174677">
    <property type="component" value="Chromosome 3"/>
</dbReference>
<organism evidence="3 4">
    <name type="scientific">Hevea brasiliensis</name>
    <name type="common">Para rubber tree</name>
    <name type="synonym">Siphonia brasiliensis</name>
    <dbReference type="NCBI Taxonomy" id="3981"/>
    <lineage>
        <taxon>Eukaryota</taxon>
        <taxon>Viridiplantae</taxon>
        <taxon>Streptophyta</taxon>
        <taxon>Embryophyta</taxon>
        <taxon>Tracheophyta</taxon>
        <taxon>Spermatophyta</taxon>
        <taxon>Magnoliopsida</taxon>
        <taxon>eudicotyledons</taxon>
        <taxon>Gunneridae</taxon>
        <taxon>Pentapetalae</taxon>
        <taxon>rosids</taxon>
        <taxon>fabids</taxon>
        <taxon>Malpighiales</taxon>
        <taxon>Euphorbiaceae</taxon>
        <taxon>Crotonoideae</taxon>
        <taxon>Micrandreae</taxon>
        <taxon>Hevea</taxon>
    </lineage>
</organism>
<gene>
    <name evidence="3" type="ORF">P3X46_004342</name>
</gene>
<dbReference type="SUPFAM" id="SSF53474">
    <property type="entry name" value="alpha/beta-Hydrolases"/>
    <property type="match status" value="1"/>
</dbReference>
<sequence>MSANMGVFFEHGRGGIVESLNAKVYGNGSETLVLAHGFGSDQSVWHFLIPYLALYFKIVVFDLVFSPNVNPKFYDPNKYSNFTGYARDLVTLLDELNVNKTIYMGHSMSAMIGCLAAIERPELFQHLILLSGSPRYLNAKGYEGGFERSGINEILRNINNNFSSWVQDFAPRAVGVKNKQAISEFEDSLKRMKPKIAFSTAKTVFSSDLRSILPTVLVPCTIIQSEKDFAVPQFVAHYMKSKVGGHASVEILKTEGHLPHLTAYPLLLKALKTVHVIK</sequence>
<evidence type="ECO:0000313" key="4">
    <source>
        <dbReference type="Proteomes" id="UP001174677"/>
    </source>
</evidence>
<dbReference type="Gene3D" id="3.40.50.1820">
    <property type="entry name" value="alpha/beta hydrolase"/>
    <property type="match status" value="1"/>
</dbReference>